<protein>
    <recommendedName>
        <fullName evidence="2">Ubiquitin-like domain-containing protein</fullName>
    </recommendedName>
</protein>
<dbReference type="Gene3D" id="3.10.20.90">
    <property type="entry name" value="Phosphatidylinositol 3-kinase Catalytic Subunit, Chain A, domain 1"/>
    <property type="match status" value="1"/>
</dbReference>
<proteinExistence type="predicted"/>
<dbReference type="PANTHER" id="PTHR10677">
    <property type="entry name" value="UBIQUILIN"/>
    <property type="match status" value="1"/>
</dbReference>
<dbReference type="Gene3D" id="1.10.260.100">
    <property type="match status" value="1"/>
</dbReference>
<accession>A0A6V7TKF3</accession>
<evidence type="ECO:0000256" key="1">
    <source>
        <dbReference type="SAM" id="MobiDB-lite"/>
    </source>
</evidence>
<dbReference type="GO" id="GO:0005829">
    <property type="term" value="C:cytosol"/>
    <property type="evidence" value="ECO:0007669"/>
    <property type="project" value="TreeGrafter"/>
</dbReference>
<dbReference type="InterPro" id="IPR015496">
    <property type="entry name" value="Ubiquilin"/>
</dbReference>
<evidence type="ECO:0000259" key="2">
    <source>
        <dbReference type="PROSITE" id="PS50053"/>
    </source>
</evidence>
<evidence type="ECO:0000313" key="4">
    <source>
        <dbReference type="Proteomes" id="UP000580250"/>
    </source>
</evidence>
<dbReference type="InterPro" id="IPR006636">
    <property type="entry name" value="STI1_HS-bd"/>
</dbReference>
<sequence>MTDSASEDETVQLIELKVKTIKETYQLSVRENTNIEKLKIQLSEKINQPTEKICLIFSGKILKDHETLKEHKIVDGMVIHMVIKNPPTTSSRESTPSSASSTLTGSQTTATTGAPGSAPAGPFGGIGAILSNPMVRDMMNSPLVENLLSNPNMTDMVRNLLADNPQFQQIIQNNPDLGHILNDPRIIQQTLEMVQNPNMFNELMRNHDQAIRNIQGIPGGEAALHRMYQEVQEPLMNSVLGDAGTGQYAANNTQAQNGSQNVSSRSQTCGSGKC</sequence>
<gene>
    <name evidence="3" type="ORF">MENT_LOCUS1331</name>
</gene>
<comment type="caution">
    <text evidence="3">The sequence shown here is derived from an EMBL/GenBank/DDBJ whole genome shotgun (WGS) entry which is preliminary data.</text>
</comment>
<dbReference type="PANTHER" id="PTHR10677:SF3">
    <property type="entry name" value="FI07626P-RELATED"/>
    <property type="match status" value="1"/>
</dbReference>
<dbReference type="SMART" id="SM00727">
    <property type="entry name" value="STI1"/>
    <property type="match status" value="1"/>
</dbReference>
<feature type="compositionally biased region" description="Low complexity" evidence="1">
    <location>
        <begin position="86"/>
        <end position="121"/>
    </location>
</feature>
<dbReference type="GO" id="GO:0031593">
    <property type="term" value="F:polyubiquitin modification-dependent protein binding"/>
    <property type="evidence" value="ECO:0007669"/>
    <property type="project" value="TreeGrafter"/>
</dbReference>
<dbReference type="SUPFAM" id="SSF54236">
    <property type="entry name" value="Ubiquitin-like"/>
    <property type="match status" value="1"/>
</dbReference>
<dbReference type="Pfam" id="PF23195">
    <property type="entry name" value="UBQLN1"/>
    <property type="match status" value="1"/>
</dbReference>
<organism evidence="3 4">
    <name type="scientific">Meloidogyne enterolobii</name>
    <name type="common">Root-knot nematode worm</name>
    <name type="synonym">Meloidogyne mayaguensis</name>
    <dbReference type="NCBI Taxonomy" id="390850"/>
    <lineage>
        <taxon>Eukaryota</taxon>
        <taxon>Metazoa</taxon>
        <taxon>Ecdysozoa</taxon>
        <taxon>Nematoda</taxon>
        <taxon>Chromadorea</taxon>
        <taxon>Rhabditida</taxon>
        <taxon>Tylenchina</taxon>
        <taxon>Tylenchomorpha</taxon>
        <taxon>Tylenchoidea</taxon>
        <taxon>Meloidogynidae</taxon>
        <taxon>Meloidogyninae</taxon>
        <taxon>Meloidogyne</taxon>
    </lineage>
</organism>
<dbReference type="GO" id="GO:0006511">
    <property type="term" value="P:ubiquitin-dependent protein catabolic process"/>
    <property type="evidence" value="ECO:0007669"/>
    <property type="project" value="TreeGrafter"/>
</dbReference>
<dbReference type="OrthoDB" id="9450922at2759"/>
<dbReference type="InterPro" id="IPR029071">
    <property type="entry name" value="Ubiquitin-like_domsf"/>
</dbReference>
<dbReference type="Pfam" id="PF00240">
    <property type="entry name" value="ubiquitin"/>
    <property type="match status" value="1"/>
</dbReference>
<dbReference type="InterPro" id="IPR000626">
    <property type="entry name" value="Ubiquitin-like_dom"/>
</dbReference>
<dbReference type="Proteomes" id="UP000580250">
    <property type="component" value="Unassembled WGS sequence"/>
</dbReference>
<feature type="region of interest" description="Disordered" evidence="1">
    <location>
        <begin position="86"/>
        <end position="122"/>
    </location>
</feature>
<dbReference type="FunFam" id="1.10.260.100:FF:000001">
    <property type="entry name" value="Ubiquilin 1"/>
    <property type="match status" value="1"/>
</dbReference>
<dbReference type="PROSITE" id="PS50053">
    <property type="entry name" value="UBIQUITIN_2"/>
    <property type="match status" value="1"/>
</dbReference>
<dbReference type="SMART" id="SM00213">
    <property type="entry name" value="UBQ"/>
    <property type="match status" value="1"/>
</dbReference>
<feature type="region of interest" description="Disordered" evidence="1">
    <location>
        <begin position="250"/>
        <end position="274"/>
    </location>
</feature>
<dbReference type="AlphaFoldDB" id="A0A6V7TKF3"/>
<reference evidence="3 4" key="1">
    <citation type="submission" date="2020-08" db="EMBL/GenBank/DDBJ databases">
        <authorList>
            <person name="Koutsovoulos G."/>
            <person name="Danchin GJ E."/>
        </authorList>
    </citation>
    <scope>NUCLEOTIDE SEQUENCE [LARGE SCALE GENOMIC DNA]</scope>
</reference>
<name>A0A6V7TKF3_MELEN</name>
<feature type="domain" description="Ubiquitin-like" evidence="2">
    <location>
        <begin position="14"/>
        <end position="84"/>
    </location>
</feature>
<dbReference type="EMBL" id="CAJEWN010000004">
    <property type="protein sequence ID" value="CAD2125934.1"/>
    <property type="molecule type" value="Genomic_DNA"/>
</dbReference>
<evidence type="ECO:0000313" key="3">
    <source>
        <dbReference type="EMBL" id="CAD2125934.1"/>
    </source>
</evidence>